<name>A0A835ES08_9POAL</name>
<dbReference type="Proteomes" id="UP000636709">
    <property type="component" value="Unassembled WGS sequence"/>
</dbReference>
<accession>A0A835ES08</accession>
<evidence type="ECO:0000256" key="2">
    <source>
        <dbReference type="ARBA" id="ARBA00022679"/>
    </source>
</evidence>
<dbReference type="EMBL" id="JACEFO010001783">
    <property type="protein sequence ID" value="KAF8702749.1"/>
    <property type="molecule type" value="Genomic_DNA"/>
</dbReference>
<keyword evidence="5" id="KW-1185">Reference proteome</keyword>
<dbReference type="GO" id="GO:0035251">
    <property type="term" value="F:UDP-glucosyltransferase activity"/>
    <property type="evidence" value="ECO:0007669"/>
    <property type="project" value="TreeGrafter"/>
</dbReference>
<dbReference type="CDD" id="cd03784">
    <property type="entry name" value="GT1_Gtf-like"/>
    <property type="match status" value="3"/>
</dbReference>
<protein>
    <submittedName>
        <fullName evidence="4">Uncharacterized protein</fullName>
    </submittedName>
</protein>
<comment type="caution">
    <text evidence="4">The sequence shown here is derived from an EMBL/GenBank/DDBJ whole genome shotgun (WGS) entry which is preliminary data.</text>
</comment>
<evidence type="ECO:0000313" key="5">
    <source>
        <dbReference type="Proteomes" id="UP000636709"/>
    </source>
</evidence>
<dbReference type="InterPro" id="IPR035595">
    <property type="entry name" value="UDP_glycos_trans_CS"/>
</dbReference>
<evidence type="ECO:0000313" key="4">
    <source>
        <dbReference type="EMBL" id="KAF8702749.1"/>
    </source>
</evidence>
<dbReference type="Pfam" id="PF00201">
    <property type="entry name" value="UDPGT"/>
    <property type="match status" value="3"/>
</dbReference>
<comment type="similarity">
    <text evidence="1">Belongs to the UDP-glycosyltransferase family.</text>
</comment>
<keyword evidence="2" id="KW-0808">Transferase</keyword>
<dbReference type="FunFam" id="3.40.50.2000:FF:000154">
    <property type="entry name" value="Glycosyltransferase"/>
    <property type="match status" value="3"/>
</dbReference>
<feature type="region of interest" description="Disordered" evidence="3">
    <location>
        <begin position="581"/>
        <end position="676"/>
    </location>
</feature>
<gene>
    <name evidence="4" type="ORF">HU200_032579</name>
</gene>
<evidence type="ECO:0000256" key="1">
    <source>
        <dbReference type="ARBA" id="ARBA00009995"/>
    </source>
</evidence>
<feature type="region of interest" description="Disordered" evidence="3">
    <location>
        <begin position="1915"/>
        <end position="1937"/>
    </location>
</feature>
<feature type="region of interest" description="Disordered" evidence="3">
    <location>
        <begin position="552"/>
        <end position="571"/>
    </location>
</feature>
<dbReference type="PROSITE" id="PS00375">
    <property type="entry name" value="UDPGT"/>
    <property type="match status" value="2"/>
</dbReference>
<dbReference type="PANTHER" id="PTHR48047:SF168">
    <property type="entry name" value="GLYCOSYLTRANSFERASE"/>
    <property type="match status" value="1"/>
</dbReference>
<reference evidence="4" key="1">
    <citation type="submission" date="2020-07" db="EMBL/GenBank/DDBJ databases">
        <title>Genome sequence and genetic diversity analysis of an under-domesticated orphan crop, white fonio (Digitaria exilis).</title>
        <authorList>
            <person name="Bennetzen J.L."/>
            <person name="Chen S."/>
            <person name="Ma X."/>
            <person name="Wang X."/>
            <person name="Yssel A.E.J."/>
            <person name="Chaluvadi S.R."/>
            <person name="Johnson M."/>
            <person name="Gangashetty P."/>
            <person name="Hamidou F."/>
            <person name="Sanogo M.D."/>
            <person name="Zwaenepoel A."/>
            <person name="Wallace J."/>
            <person name="Van De Peer Y."/>
            <person name="Van Deynze A."/>
        </authorList>
    </citation>
    <scope>NUCLEOTIDE SEQUENCE</scope>
    <source>
        <tissue evidence="4">Leaves</tissue>
    </source>
</reference>
<feature type="compositionally biased region" description="Basic and acidic residues" evidence="3">
    <location>
        <begin position="1915"/>
        <end position="1926"/>
    </location>
</feature>
<dbReference type="Gene3D" id="3.40.50.2000">
    <property type="entry name" value="Glycogen Phosphorylase B"/>
    <property type="match status" value="8"/>
</dbReference>
<dbReference type="SUPFAM" id="SSF53756">
    <property type="entry name" value="UDP-Glycosyltransferase/glycogen phosphorylase"/>
    <property type="match status" value="5"/>
</dbReference>
<proteinExistence type="inferred from homology"/>
<organism evidence="4 5">
    <name type="scientific">Digitaria exilis</name>
    <dbReference type="NCBI Taxonomy" id="1010633"/>
    <lineage>
        <taxon>Eukaryota</taxon>
        <taxon>Viridiplantae</taxon>
        <taxon>Streptophyta</taxon>
        <taxon>Embryophyta</taxon>
        <taxon>Tracheophyta</taxon>
        <taxon>Spermatophyta</taxon>
        <taxon>Magnoliopsida</taxon>
        <taxon>Liliopsida</taxon>
        <taxon>Poales</taxon>
        <taxon>Poaceae</taxon>
        <taxon>PACMAD clade</taxon>
        <taxon>Panicoideae</taxon>
        <taxon>Panicodae</taxon>
        <taxon>Paniceae</taxon>
        <taxon>Anthephorinae</taxon>
        <taxon>Digitaria</taxon>
    </lineage>
</organism>
<evidence type="ECO:0000256" key="3">
    <source>
        <dbReference type="SAM" id="MobiDB-lite"/>
    </source>
</evidence>
<dbReference type="PANTHER" id="PTHR48047">
    <property type="entry name" value="GLYCOSYLTRANSFERASE"/>
    <property type="match status" value="1"/>
</dbReference>
<dbReference type="InterPro" id="IPR002213">
    <property type="entry name" value="UDP_glucos_trans"/>
</dbReference>
<dbReference type="OrthoDB" id="5835829at2759"/>
<sequence>MSSRISVGRSWLFPVGVCICHAAMRHQHQASLRAVPMAGTITHVIPMTDLGCLLASHGAEVTIITTPVNAAIAQGRVDRAPHRAAITVTAIPFPGPDAGLPDGLERMDLLQSQSQIPLFFVANKGHGEAVSRYCLDNKAPGFRRPSCIISGMCQTWTLPLARQLGVPCYVFHGFGAFAMLCIEHLFIHRTHEAVASEDEFFSVPALPPPLVCRLTSKQLPPYFMPPNSVGGKALQGIRDFDVAADGIVVNTFEELERGSVELLAEATGKKVLAVGPVSLCPRSPSPGLGPRQPMTEDARRCMAWLDGKEPESVVYVSFGSGGRMQPAQLMQLGMALVSCSSPVLWLIKGADALPDDVKEWLRENTDGDGAANSKCLVVRGWAPQVDILAHPAVGGFMMHCGWGSTLEAVAAGVPMATWPFFAEQFVNEQLIVDALGIGVSVGVTKPTENVLTASNADGSGGEAEPEVGMEQVKKALEMLMDRGPKGEERRKKVQELKLKAKATPGYTRFFRGTWWAHELSPPAPQGHSVFPNATRRGRRWNSPEGIRVRGWDSSESSIVGPRGKREGSRLARAEVAGAGALRPAALGSGGGTVDPGSDGGDDDGHDGRGPWNGATATSQLDLDVEAAAAASRRPYSMREEGRGVCVPSLASPDWRAQQGARREQKGNFAPMSPRRLGKGTKPVRCLPILARARRQRAEQRKQARALYLEVRERPIIWVWHKKKAKYIIDCNREMEGTTRPHLVLIPWQGGVSHIIPMTDIGCLLASHGAAVTIITTPANAPLVQSRVDGATPRGAGVTVTAIPFPAAEAGLPDGSERLDLLRSPAGVPPFFAANKRFGEAVARHCSSLPRRPSCIVAGMCHPWSLGLARDLGVPCYIFHGFGAFALLCIEHLFEHRPHEAVACPDELFDIPVLPPFECRVSRRQLPPHFAPSTAMGGGPPQEMRGFDAAVDGVVVNTFEELEHGSAALLAAARGQKVLAVGPVSLSHSPGLDPRAMPSDDARRCVAWLDTKAPRSVVYVSFGSAGCMPPAQLLQLGMALISCPWPVLWVVKGADSLPDGVKKWVCDNTDADGVADSKCLVVRGWAPQVAILAHPAVGGFLTHCGWGSTLEAIAAGVPVATWPLFAEQFINERLIVDVLGVGVSVGVKRPTENILTASKTDEGSKAEVEAEVGMEQVTKALERLMDQGVEGEERRKKAQELKLTAKGIQETEATQTQGTKPHFVVIPWPATSHMIPIVDIACLLASHGAAVTVISTPASAQLVHGRVERAGQAGGSSPGTIIEAGLPDGCERLDHTSSVDLVPNFFDATTRFGDAVAQHLTATTRPPVSCIIAGMCNTWAHGLARDLGAPCLIFHGFCAFALLCCEYLNTKKPHEAVASMDELFDVPVLPSYDIRFARRQLPLQFLPSCSIPEVRLRELREFEMAVDRIVVNSFEELEHGSASRLASATGNKAVFAVGPVSLCGAPSLLVDSDDARRCMAWLDAKKEYRSVLYVSFGSAGRMPPEQLMQLGLALVSCPWPVLWVIKGADSLPGHVMKWLQDNSDADAQPESQCLTVAILEHPAVGGFLTHCGWGSTLESVAAGVPMATWPFTAEQFLNEKLIVDVLRIGMSVGVTKPTDGVLTGGKSGGGEKADVGTEQVRRVLDMLMDGGVDGEARKTKAEELKVKAKAALEHGGSLTSWSPQFLWASISHMIPIADIACLLAAHGAPVTVITTPASAPPVQGRVTAAPITVVTVIPFPAAEAGLPDGCERLDSLPSSDLNLACYTRGTDSDDARRCMAWLDAKEDESVLCASFGSVGALVSCSWPVLWVIKPDDIDKWLRHNTDDGDGLAESQCLVVRGWAPQVAILEHPASVAGVPMATWPFFAEQFLNEKLIVDVLGIGVTKPTKKHGFGEAKPEVGTEPVKRALNKLMDRGVDGEDRSRKAQELSSKAKAALEKGGSSNMNLEKLIHFAA</sequence>